<dbReference type="SUPFAM" id="SSF69322">
    <property type="entry name" value="Tricorn protease domain 2"/>
    <property type="match status" value="1"/>
</dbReference>
<dbReference type="SMART" id="SM00530">
    <property type="entry name" value="HTH_XRE"/>
    <property type="match status" value="1"/>
</dbReference>
<dbReference type="Pfam" id="PF20703">
    <property type="entry name" value="nSTAND1"/>
    <property type="match status" value="1"/>
</dbReference>
<evidence type="ECO:0000313" key="5">
    <source>
        <dbReference type="Proteomes" id="UP000306628"/>
    </source>
</evidence>
<dbReference type="InterPro" id="IPR015943">
    <property type="entry name" value="WD40/YVTN_repeat-like_dom_sf"/>
</dbReference>
<dbReference type="SUPFAM" id="SSF52540">
    <property type="entry name" value="P-loop containing nucleoside triphosphate hydrolases"/>
    <property type="match status" value="1"/>
</dbReference>
<dbReference type="Gene3D" id="3.40.50.300">
    <property type="entry name" value="P-loop containing nucleotide triphosphate hydrolases"/>
    <property type="match status" value="1"/>
</dbReference>
<dbReference type="SUPFAM" id="SSF50978">
    <property type="entry name" value="WD40 repeat-like"/>
    <property type="match status" value="1"/>
</dbReference>
<dbReference type="InterPro" id="IPR036322">
    <property type="entry name" value="WD40_repeat_dom_sf"/>
</dbReference>
<dbReference type="OrthoDB" id="414967at2"/>
<dbReference type="InterPro" id="IPR001680">
    <property type="entry name" value="WD40_rpt"/>
</dbReference>
<name>A0A5S4G4Z7_9ACTN</name>
<gene>
    <name evidence="4" type="ORF">ETD85_37305</name>
</gene>
<evidence type="ECO:0000259" key="3">
    <source>
        <dbReference type="PROSITE" id="PS50943"/>
    </source>
</evidence>
<protein>
    <submittedName>
        <fullName evidence="4">Helix-turn-helix domain-containing protein</fullName>
    </submittedName>
</protein>
<dbReference type="PANTHER" id="PTHR19879">
    <property type="entry name" value="TRANSCRIPTION INITIATION FACTOR TFIID"/>
    <property type="match status" value="1"/>
</dbReference>
<dbReference type="Pfam" id="PF01381">
    <property type="entry name" value="HTH_3"/>
    <property type="match status" value="1"/>
</dbReference>
<evidence type="ECO:0000256" key="1">
    <source>
        <dbReference type="PROSITE-ProRule" id="PRU00221"/>
    </source>
</evidence>
<dbReference type="AlphaFoldDB" id="A0A5S4G4Z7"/>
<feature type="repeat" description="WD" evidence="1">
    <location>
        <begin position="1159"/>
        <end position="1193"/>
    </location>
</feature>
<dbReference type="Proteomes" id="UP000306628">
    <property type="component" value="Unassembled WGS sequence"/>
</dbReference>
<comment type="caution">
    <text evidence="4">The sequence shown here is derived from an EMBL/GenBank/DDBJ whole genome shotgun (WGS) entry which is preliminary data.</text>
</comment>
<feature type="region of interest" description="Disordered" evidence="2">
    <location>
        <begin position="366"/>
        <end position="387"/>
    </location>
</feature>
<dbReference type="Pfam" id="PF00400">
    <property type="entry name" value="WD40"/>
    <property type="match status" value="1"/>
</dbReference>
<organism evidence="4 5">
    <name type="scientific">Nonomuraea zeae</name>
    <dbReference type="NCBI Taxonomy" id="1642303"/>
    <lineage>
        <taxon>Bacteria</taxon>
        <taxon>Bacillati</taxon>
        <taxon>Actinomycetota</taxon>
        <taxon>Actinomycetes</taxon>
        <taxon>Streptosporangiales</taxon>
        <taxon>Streptosporangiaceae</taxon>
        <taxon>Nonomuraea</taxon>
    </lineage>
</organism>
<evidence type="ECO:0000313" key="4">
    <source>
        <dbReference type="EMBL" id="TMR28019.1"/>
    </source>
</evidence>
<proteinExistence type="predicted"/>
<keyword evidence="1" id="KW-0853">WD repeat</keyword>
<reference evidence="4 5" key="1">
    <citation type="submission" date="2019-05" db="EMBL/GenBank/DDBJ databases">
        <title>Draft genome sequence of Nonomuraea zeae DSM 100528.</title>
        <authorList>
            <person name="Saricaoglu S."/>
            <person name="Isik K."/>
        </authorList>
    </citation>
    <scope>NUCLEOTIDE SEQUENCE [LARGE SCALE GENOMIC DNA]</scope>
    <source>
        <strain evidence="4 5">DSM 100528</strain>
    </source>
</reference>
<keyword evidence="5" id="KW-1185">Reference proteome</keyword>
<dbReference type="InterPro" id="IPR027417">
    <property type="entry name" value="P-loop_NTPase"/>
</dbReference>
<feature type="domain" description="HTH cro/C1-type" evidence="3">
    <location>
        <begin position="22"/>
        <end position="77"/>
    </location>
</feature>
<evidence type="ECO:0000256" key="2">
    <source>
        <dbReference type="SAM" id="MobiDB-lite"/>
    </source>
</evidence>
<dbReference type="PANTHER" id="PTHR19879:SF9">
    <property type="entry name" value="TRANSCRIPTION INITIATION FACTOR TFIID SUBUNIT 5"/>
    <property type="match status" value="1"/>
</dbReference>
<sequence>MGRRERPLDPAEGPVPRFAGELRKLRQDAGGLTYRAMAARVHYSAATLAQAAAGDRLPSLPVALAYVQACGGDPEEWRERWQEAAREASEQAAALDDGGEAPYLGLTRFEPGDRDRFFGRDALVERLAELVRDHLFVLLTGPSGSGKSSLLRAGLIPRLRAAGGTAIRVLSPGPHPLRTHAGLLRAGDGGDRVVIADQFEEVFTLCADPAERAGFIDALLTAGRARPGSRVVIAVRADFLRHFARYPDLTGVVRDTTLLTGPMSPAELREAIVKPAAARGLTVERTLTARLVHDVADEPGGLPLMSHVLLETWRRRHGRALTLHAYESAGGLHGAIARTAEDLYDDLPPPLRQVMRRLLLRMVNPGQGAQDTRRPVPRPELLTGEGEDDAERVLERLVRARLVTIHEDTAELAHEALLTAWPRLQSWIEEDREALRELRRLSEAAASWHELRRDPGALYRGVRLSTAQEQFASPARQADLSPLEREFLAAGLRVRDRDRRRRGLRTVGTSALLVCTLMAALVAWQQNQANDAQRRETEARRLAGVAESLRASDPVTAMRLSLAARHVADLPETRSALLGAMAQKAQDSFTVPDAGPDAMTGLSADGTTLISIGAGQVTSWDLDTHARTLTRPGLGAALLDAGVRRGDAGKVPLFEKGGKITLWDLATGVRGTDVLGTAPAGFEAGTSGRSVAGYGMTGSAYRVRLWSTDDRRLLLDVRTPRKPRPAGITRWPWASGSASLRYDRDKRAYTDPELPDATASPDDRLLALCVPGAALQIWDVAAGRRISTPWAPDVTTEQCINERVRFTPDGRHVAVISPTQVRFWDVRSGKKTATVEYPRLRDLAFSADGRFVVATDGADILLWRVSHPESPVFWAPLAGETASDLRIDPAAGWIRYLAGPDGDWGATVRTLRLGPVTTAEWQDQAAGSAAFSPGGATLVTAYAKGATRVRFRVRDTRAGHSDDLDASCRPSTEPMFHTCEALMAFSSDGRSLVYGAGESHVQSLPQRLSIWDVTRRRQTDAVVVPGDGDRAMSAVAFGPGDTSLLLVAMPVAGSTRVWDLRTRTVTSTIPDTPAGEVVLRPGGDLLVNSEGQVVSLSTGRSGPGPGKTSALAFSGDGTRLAAGDLSGSTVLWDGAVRRRLGVLATDKGSISHLTPLRFVSALAFSPDGRTLAVGDYTGLLHLWDTESSTPIGLPLPTPGDAVLALAFGRDGRTLYSAGRHTGLRTFDLGPDAAEAAVCARAGGGLSPEQWRTYVPQLPYRALCRTGES</sequence>
<dbReference type="PROSITE" id="PS50943">
    <property type="entry name" value="HTH_CROC1"/>
    <property type="match status" value="1"/>
</dbReference>
<dbReference type="SMART" id="SM00320">
    <property type="entry name" value="WD40"/>
    <property type="match status" value="5"/>
</dbReference>
<dbReference type="RefSeq" id="WP_138694539.1">
    <property type="nucleotide sequence ID" value="NZ_JBHSAZ010000076.1"/>
</dbReference>
<dbReference type="InterPro" id="IPR049052">
    <property type="entry name" value="nSTAND1"/>
</dbReference>
<dbReference type="Gene3D" id="2.130.10.10">
    <property type="entry name" value="YVTN repeat-like/Quinoprotein amine dehydrogenase"/>
    <property type="match status" value="3"/>
</dbReference>
<dbReference type="PROSITE" id="PS50082">
    <property type="entry name" value="WD_REPEATS_2"/>
    <property type="match status" value="1"/>
</dbReference>
<dbReference type="EMBL" id="VCKX01000153">
    <property type="protein sequence ID" value="TMR28019.1"/>
    <property type="molecule type" value="Genomic_DNA"/>
</dbReference>
<dbReference type="InterPro" id="IPR001387">
    <property type="entry name" value="Cro/C1-type_HTH"/>
</dbReference>
<accession>A0A5S4G4Z7</accession>